<comment type="caution">
    <text evidence="6">The sequence shown here is derived from an EMBL/GenBank/DDBJ whole genome shotgun (WGS) entry which is preliminary data.</text>
</comment>
<dbReference type="GO" id="GO:0004364">
    <property type="term" value="F:glutathione transferase activity"/>
    <property type="evidence" value="ECO:0007669"/>
    <property type="project" value="InterPro"/>
</dbReference>
<accession>A0A544QL52</accession>
<proteinExistence type="predicted"/>
<dbReference type="InterPro" id="IPR004045">
    <property type="entry name" value="Glutathione_S-Trfase_N"/>
</dbReference>
<dbReference type="PIRSF" id="PIRSF015753">
    <property type="entry name" value="GST"/>
    <property type="match status" value="1"/>
</dbReference>
<keyword evidence="7" id="KW-1185">Reference proteome</keyword>
<feature type="site" description="Lowers pKa of active site Cys" evidence="3">
    <location>
        <position position="299"/>
    </location>
</feature>
<evidence type="ECO:0000313" key="6">
    <source>
        <dbReference type="EMBL" id="TQQ79057.1"/>
    </source>
</evidence>
<dbReference type="SFLD" id="SFLDG01148">
    <property type="entry name" value="Xi_(cytGST)"/>
    <property type="match status" value="1"/>
</dbReference>
<dbReference type="EMBL" id="SESI01000004">
    <property type="protein sequence ID" value="TQQ79057.1"/>
    <property type="molecule type" value="Genomic_DNA"/>
</dbReference>
<dbReference type="Pfam" id="PF13409">
    <property type="entry name" value="GST_N_2"/>
    <property type="match status" value="1"/>
</dbReference>
<feature type="active site" description="Nucleophile" evidence="1">
    <location>
        <position position="66"/>
    </location>
</feature>
<dbReference type="Gene3D" id="3.40.30.10">
    <property type="entry name" value="Glutaredoxin"/>
    <property type="match status" value="1"/>
</dbReference>
<evidence type="ECO:0000259" key="5">
    <source>
        <dbReference type="PROSITE" id="PS50405"/>
    </source>
</evidence>
<dbReference type="Proteomes" id="UP000315385">
    <property type="component" value="Unassembled WGS sequence"/>
</dbReference>
<feature type="site" description="Lowers pKa of active site Cys" evidence="3">
    <location>
        <position position="256"/>
    </location>
</feature>
<evidence type="ECO:0000256" key="4">
    <source>
        <dbReference type="SAM" id="MobiDB-lite"/>
    </source>
</evidence>
<dbReference type="OrthoDB" id="172488at2157"/>
<evidence type="ECO:0000313" key="7">
    <source>
        <dbReference type="Proteomes" id="UP000315385"/>
    </source>
</evidence>
<dbReference type="SFLD" id="SFLDS00019">
    <property type="entry name" value="Glutathione_Transferase_(cytos"/>
    <property type="match status" value="1"/>
</dbReference>
<dbReference type="GO" id="GO:0005737">
    <property type="term" value="C:cytoplasm"/>
    <property type="evidence" value="ECO:0007669"/>
    <property type="project" value="TreeGrafter"/>
</dbReference>
<evidence type="ECO:0000256" key="1">
    <source>
        <dbReference type="PIRSR" id="PIRSR015753-1"/>
    </source>
</evidence>
<dbReference type="InterPro" id="IPR036282">
    <property type="entry name" value="Glutathione-S-Trfase_C_sf"/>
</dbReference>
<dbReference type="InterPro" id="IPR016639">
    <property type="entry name" value="GST_Omega/GSH"/>
</dbReference>
<gene>
    <name evidence="6" type="ORF">EWF95_13075</name>
</gene>
<feature type="region of interest" description="Disordered" evidence="4">
    <location>
        <begin position="317"/>
        <end position="337"/>
    </location>
</feature>
<dbReference type="Gene3D" id="1.20.1050.10">
    <property type="match status" value="1"/>
</dbReference>
<dbReference type="PANTHER" id="PTHR32419">
    <property type="entry name" value="GLUTATHIONYL-HYDROQUINONE REDUCTASE"/>
    <property type="match status" value="1"/>
</dbReference>
<dbReference type="InterPro" id="IPR010987">
    <property type="entry name" value="Glutathione-S-Trfase_C-like"/>
</dbReference>
<dbReference type="InterPro" id="IPR047047">
    <property type="entry name" value="GST_Omega-like_C"/>
</dbReference>
<sequence>MNMLVDGEWRTDTFQATNEEGAFERQTTPFRDWIAGSDVPDHVDAEPDERFEAEAGRYHLYVSYACPWAHRTLLVRALMGLEDAIDVSVVDPYRGDDGWQFSPEKEGCTEDKLYGSDYLRELYVEADPDATCRVTVPVLWDTKEETIVNNESREIIRMLTTGFREVAERDIDLAPESHREEIDELITDIYEPINNGVYKAGFATKQGPYDEAIDELFDALDHYDELLADQRFLAGDQLTEADICMFTTLIRFDHVYHTHFMCNVQYIHQYDNLWPYLRDVYQQPGVADTVDIDHITEHYYTTHPDVTPHGIIARGPDLDFDAPHDRDNLSTPTTTPQ</sequence>
<dbReference type="SUPFAM" id="SSF52833">
    <property type="entry name" value="Thioredoxin-like"/>
    <property type="match status" value="1"/>
</dbReference>
<feature type="binding site" evidence="2">
    <location>
        <begin position="151"/>
        <end position="152"/>
    </location>
    <ligand>
        <name>glutathione</name>
        <dbReference type="ChEBI" id="CHEBI:57925"/>
    </ligand>
</feature>
<dbReference type="SFLD" id="SFLDG01206">
    <property type="entry name" value="Xi.1"/>
    <property type="match status" value="1"/>
</dbReference>
<feature type="binding site" evidence="2">
    <location>
        <begin position="133"/>
        <end position="136"/>
    </location>
    <ligand>
        <name>glutathione</name>
        <dbReference type="ChEBI" id="CHEBI:57925"/>
    </ligand>
</feature>
<evidence type="ECO:0000256" key="3">
    <source>
        <dbReference type="PIRSR" id="PIRSR015753-3"/>
    </source>
</evidence>
<dbReference type="CDD" id="cd03190">
    <property type="entry name" value="GST_C_Omega_like"/>
    <property type="match status" value="1"/>
</dbReference>
<name>A0A544QL52_9EURY</name>
<dbReference type="RefSeq" id="WP_142444530.1">
    <property type="nucleotide sequence ID" value="NZ_SESI01000004.1"/>
</dbReference>
<evidence type="ECO:0000256" key="2">
    <source>
        <dbReference type="PIRSR" id="PIRSR015753-2"/>
    </source>
</evidence>
<dbReference type="PROSITE" id="PS50405">
    <property type="entry name" value="GST_CTER"/>
    <property type="match status" value="1"/>
</dbReference>
<feature type="domain" description="GST C-terminal" evidence="5">
    <location>
        <begin position="172"/>
        <end position="308"/>
    </location>
</feature>
<dbReference type="InterPro" id="IPR036249">
    <property type="entry name" value="Thioredoxin-like_sf"/>
</dbReference>
<organism evidence="6 7">
    <name type="scientific">Halonotius roseus</name>
    <dbReference type="NCBI Taxonomy" id="2511997"/>
    <lineage>
        <taxon>Archaea</taxon>
        <taxon>Methanobacteriati</taxon>
        <taxon>Methanobacteriota</taxon>
        <taxon>Stenosarchaea group</taxon>
        <taxon>Halobacteria</taxon>
        <taxon>Halobacteriales</taxon>
        <taxon>Haloferacaceae</taxon>
        <taxon>Halonotius</taxon>
    </lineage>
</organism>
<feature type="active site" description="Proton donor/acceptor" evidence="1">
    <location>
        <position position="198"/>
    </location>
</feature>
<dbReference type="Pfam" id="PF13410">
    <property type="entry name" value="GST_C_2"/>
    <property type="match status" value="1"/>
</dbReference>
<dbReference type="PANTHER" id="PTHR32419:SF6">
    <property type="entry name" value="GLUTATHIONE S-TRANSFERASE OMEGA-LIKE 1-RELATED"/>
    <property type="match status" value="1"/>
</dbReference>
<feature type="binding site" evidence="2">
    <location>
        <position position="99"/>
    </location>
    <ligand>
        <name>glutathione</name>
        <dbReference type="ChEBI" id="CHEBI:57925"/>
    </ligand>
</feature>
<dbReference type="AlphaFoldDB" id="A0A544QL52"/>
<reference evidence="6 7" key="1">
    <citation type="submission" date="2019-02" db="EMBL/GenBank/DDBJ databases">
        <title>Halonotius sp. a new haloqrchaeon isolated from saline water.</title>
        <authorList>
            <person name="Duran-Viseras A."/>
            <person name="Sanchez-Porro C."/>
            <person name="Ventosa A."/>
        </authorList>
    </citation>
    <scope>NUCLEOTIDE SEQUENCE [LARGE SCALE GENOMIC DNA]</scope>
    <source>
        <strain evidence="6 7">F9-27</strain>
    </source>
</reference>
<dbReference type="SUPFAM" id="SSF47616">
    <property type="entry name" value="GST C-terminal domain-like"/>
    <property type="match status" value="1"/>
</dbReference>
<dbReference type="InterPro" id="IPR040079">
    <property type="entry name" value="Glutathione_S-Trfase"/>
</dbReference>
<keyword evidence="6" id="KW-0808">Transferase</keyword>
<protein>
    <submittedName>
        <fullName evidence="6">Glutathione S-transferase family protein</fullName>
    </submittedName>
</protein>